<comment type="caution">
    <text evidence="2">The sequence shown here is derived from an EMBL/GenBank/DDBJ whole genome shotgun (WGS) entry which is preliminary data.</text>
</comment>
<feature type="compositionally biased region" description="Polar residues" evidence="1">
    <location>
        <begin position="522"/>
        <end position="537"/>
    </location>
</feature>
<feature type="region of interest" description="Disordered" evidence="1">
    <location>
        <begin position="516"/>
        <end position="596"/>
    </location>
</feature>
<feature type="compositionally biased region" description="Low complexity" evidence="1">
    <location>
        <begin position="426"/>
        <end position="467"/>
    </location>
</feature>
<dbReference type="AlphaFoldDB" id="A0A9P0QKQ2"/>
<feature type="compositionally biased region" description="Low complexity" evidence="1">
    <location>
        <begin position="386"/>
        <end position="401"/>
    </location>
</feature>
<dbReference type="OrthoDB" id="4022975at2759"/>
<evidence type="ECO:0000313" key="3">
    <source>
        <dbReference type="Proteomes" id="UP000837801"/>
    </source>
</evidence>
<dbReference type="EMBL" id="CAKXYY010000001">
    <property type="protein sequence ID" value="CAH2350440.1"/>
    <property type="molecule type" value="Genomic_DNA"/>
</dbReference>
<evidence type="ECO:0000313" key="2">
    <source>
        <dbReference type="EMBL" id="CAH2350440.1"/>
    </source>
</evidence>
<feature type="compositionally biased region" description="Basic and acidic residues" evidence="1">
    <location>
        <begin position="351"/>
        <end position="361"/>
    </location>
</feature>
<protein>
    <submittedName>
        <fullName evidence="2">Uncharacterized protein</fullName>
    </submittedName>
</protein>
<sequence length="596" mass="65693">MNPQSNDSPVSGQFSFKRKYEDDDKPGGNGSNTSDSEDNHSQEKVLTSSPDPVIDHTKKPSPTNQRLMSDLKTVKIDRSQYRHYGHQSSMTSQSLEQIISEGKRKEEEEAEAKKKLIKDEDKKSEEKEKVKDTETKGDKEIFPELKLEKEKSKDIEPISTIVSDTPATASTAVSAVPSSNSSGVQLSIADLLNINSNQPLPYSIDTIHEIIKLKTEQEITKQIEIKNELAHSTLELLKYAQNLKISPELIPILFVGNNAVNEVKANLQRLQVDPQAMMKQIEDQARKSAGSSGISSRREKRHEKTSSLPSISDMGKPSTYKIGQPGATTRVPSTTHSSLVSPLRSPNRSPDLTHKKYKSDASETSPYLSNTKPVLLPLPGSNYQNSSHPQQQLQSHPQLSPMQYPLYYNSPPGPGVDSKYLGSPYSQKQSQSATKSQQSSPPQRNLYPQQQQASQQHLQHAHQQPQYYYSQKQPPQYQYYMATTPPQGPQYIMRQVPMGGQYPPAMAAQVAPDAVGPGGAVTSGSVTHSGPSAAPNTESEKNKVPGGGSILRFDKAEPEDQPPTKKAKSIPKTSGINFMISTPENPPAKKYNNSRS</sequence>
<dbReference type="InterPro" id="IPR021216">
    <property type="entry name" value="DUF2722"/>
</dbReference>
<feature type="compositionally biased region" description="Basic and acidic residues" evidence="1">
    <location>
        <begin position="101"/>
        <end position="135"/>
    </location>
</feature>
<feature type="compositionally biased region" description="Polar residues" evidence="1">
    <location>
        <begin position="362"/>
        <end position="372"/>
    </location>
</feature>
<feature type="compositionally biased region" description="Polar residues" evidence="1">
    <location>
        <begin position="1"/>
        <end position="14"/>
    </location>
</feature>
<organism evidence="2 3">
    <name type="scientific">[Candida] railenensis</name>
    <dbReference type="NCBI Taxonomy" id="45579"/>
    <lineage>
        <taxon>Eukaryota</taxon>
        <taxon>Fungi</taxon>
        <taxon>Dikarya</taxon>
        <taxon>Ascomycota</taxon>
        <taxon>Saccharomycotina</taxon>
        <taxon>Pichiomycetes</taxon>
        <taxon>Debaryomycetaceae</taxon>
        <taxon>Kurtzmaniella</taxon>
    </lineage>
</organism>
<feature type="compositionally biased region" description="Polar residues" evidence="1">
    <location>
        <begin position="326"/>
        <end position="350"/>
    </location>
</feature>
<gene>
    <name evidence="2" type="ORF">CLIB1423_01S10154</name>
</gene>
<evidence type="ECO:0000256" key="1">
    <source>
        <dbReference type="SAM" id="MobiDB-lite"/>
    </source>
</evidence>
<feature type="compositionally biased region" description="Polar residues" evidence="1">
    <location>
        <begin position="86"/>
        <end position="97"/>
    </location>
</feature>
<accession>A0A9P0QKQ2</accession>
<feature type="region of interest" description="Disordered" evidence="1">
    <location>
        <begin position="1"/>
        <end position="135"/>
    </location>
</feature>
<feature type="region of interest" description="Disordered" evidence="1">
    <location>
        <begin position="281"/>
        <end position="467"/>
    </location>
</feature>
<name>A0A9P0QKQ2_9ASCO</name>
<feature type="compositionally biased region" description="Polar residues" evidence="1">
    <location>
        <begin position="571"/>
        <end position="583"/>
    </location>
</feature>
<reference evidence="2" key="1">
    <citation type="submission" date="2022-03" db="EMBL/GenBank/DDBJ databases">
        <authorList>
            <person name="Legras J.-L."/>
            <person name="Devillers H."/>
            <person name="Grondin C."/>
        </authorList>
    </citation>
    <scope>NUCLEOTIDE SEQUENCE</scope>
    <source>
        <strain evidence="2">CLIB 1423</strain>
    </source>
</reference>
<dbReference type="Proteomes" id="UP000837801">
    <property type="component" value="Unassembled WGS sequence"/>
</dbReference>
<dbReference type="Pfam" id="PF10846">
    <property type="entry name" value="DUF2722"/>
    <property type="match status" value="1"/>
</dbReference>
<keyword evidence="3" id="KW-1185">Reference proteome</keyword>
<proteinExistence type="predicted"/>